<feature type="compositionally biased region" description="Polar residues" evidence="2">
    <location>
        <begin position="566"/>
        <end position="577"/>
    </location>
</feature>
<evidence type="ECO:0000313" key="4">
    <source>
        <dbReference type="EnsemblMetazoa" id="ADAC007499-PA"/>
    </source>
</evidence>
<feature type="region of interest" description="Disordered" evidence="2">
    <location>
        <begin position="519"/>
        <end position="577"/>
    </location>
</feature>
<reference evidence="3 5" key="1">
    <citation type="journal article" date="2010" name="BMC Genomics">
        <title>Combination of measures distinguishes pre-miRNAs from other stem-loops in the genome of the newly sequenced Anopheles darlingi.</title>
        <authorList>
            <person name="Mendes N.D."/>
            <person name="Freitas A.T."/>
            <person name="Vasconcelos A.T."/>
            <person name="Sagot M.F."/>
        </authorList>
    </citation>
    <scope>NUCLEOTIDE SEQUENCE</scope>
</reference>
<feature type="compositionally biased region" description="Polar residues" evidence="2">
    <location>
        <begin position="595"/>
        <end position="610"/>
    </location>
</feature>
<evidence type="ECO:0000256" key="2">
    <source>
        <dbReference type="SAM" id="MobiDB-lite"/>
    </source>
</evidence>
<gene>
    <name evidence="3" type="ORF">AND_007499</name>
</gene>
<feature type="region of interest" description="Disordered" evidence="2">
    <location>
        <begin position="590"/>
        <end position="610"/>
    </location>
</feature>
<proteinExistence type="predicted"/>
<accession>W5JDH4</accession>
<evidence type="ECO:0000313" key="5">
    <source>
        <dbReference type="Proteomes" id="UP000000673"/>
    </source>
</evidence>
<dbReference type="VEuPathDB" id="VectorBase:ADAR2_001207"/>
<name>W5JDH4_ANODA</name>
<reference evidence="4" key="4">
    <citation type="submission" date="2015-06" db="UniProtKB">
        <authorList>
            <consortium name="EnsemblMetazoa"/>
        </authorList>
    </citation>
    <scope>IDENTIFICATION</scope>
</reference>
<feature type="coiled-coil region" evidence="1">
    <location>
        <begin position="756"/>
        <end position="790"/>
    </location>
</feature>
<sequence length="866" mass="98420">MNEQSRQQLEAILARVANETDANAALQKVCTCLSHFIKLLQKQHPIETGLFSLMKIAQGTIAKRPDRNCETVVKIIGVLLDLSNQKWVNPSEITRLLKAAANIMTLLNQKEYDAIHQVIQKNGSAFVYRFKESTSFSVRYAIMSLIFEINPNYEPNKTRRESLLKNVVLPLDKHAKLQSMMEWNRANFQMNCRQYLHQFPNRKYHSSVVIGIELNDVTLHPIKDASHWLVEWNKNPSSVCFAGRESTEENAPIVETEIEYREIKSLSTIHGKASTRVKVSFKESLTLMDCSYSTVREPVMCIELPADELGQLKGFLGLMSGACESVANISEDQIQNESFEQQLTHERVVEYNADGTIQSESTLNLSLDSKENDHVSPDPVATVSSLLKPYALRPRTANQPIKPNPIKSNPNQKKCPQAADPYDFCKHLLQEEENGKWKTINARIRNKRTTQNTNISVQTMVQSKKSSISGKQRTTIATFRQQFASTPTKEVNRLLMETLDANHPGATKDTLNGYETLSSIESDEDNDSDEVYSPYKDLYASNGNHGTKKRETTTKTRANTTRRSKGNSATGSRGKLSHTSYISNIFAKTRESRPSTRYTRTLQNATGEKQQTEQCSYTMHNQQSSTQLTSDSSTILHAQIQQIAIDVFDTSSSTLSRTGIPSCGGDRVVETVHPSRRLSVRFEAQDNLQLEVHPSSVSTAICRVENGLQNQHYDVEYDTDSTPPEMIAHLANKTLNKERSLAEKLTDVQNATTAFVAKMKQEDNELHAKLEQEEKECNELLEKYVQKRRNMCELLMQHKRSRVSFDEIDQKISKTHQQEREIYTQAHQTLAILQQEESAVKRHGWAMYIEAFRRQMEEILRRACDS</sequence>
<dbReference type="EnsemblMetazoa" id="ADAC007499-RA">
    <property type="protein sequence ID" value="ADAC007499-PA"/>
    <property type="gene ID" value="ADAC007499"/>
</dbReference>
<dbReference type="VEuPathDB" id="VectorBase:ADAR2_009952"/>
<feature type="compositionally biased region" description="Low complexity" evidence="2">
    <location>
        <begin position="398"/>
        <end position="414"/>
    </location>
</feature>
<protein>
    <submittedName>
        <fullName evidence="3 4">Uncharacterized protein</fullName>
    </submittedName>
</protein>
<dbReference type="EMBL" id="ADMH02001853">
    <property type="protein sequence ID" value="ETN60864.1"/>
    <property type="molecule type" value="Genomic_DNA"/>
</dbReference>
<organism evidence="3">
    <name type="scientific">Anopheles darlingi</name>
    <name type="common">Mosquito</name>
    <dbReference type="NCBI Taxonomy" id="43151"/>
    <lineage>
        <taxon>Eukaryota</taxon>
        <taxon>Metazoa</taxon>
        <taxon>Ecdysozoa</taxon>
        <taxon>Arthropoda</taxon>
        <taxon>Hexapoda</taxon>
        <taxon>Insecta</taxon>
        <taxon>Pterygota</taxon>
        <taxon>Neoptera</taxon>
        <taxon>Endopterygota</taxon>
        <taxon>Diptera</taxon>
        <taxon>Nematocera</taxon>
        <taxon>Culicoidea</taxon>
        <taxon>Culicidae</taxon>
        <taxon>Anophelinae</taxon>
        <taxon>Anopheles</taxon>
    </lineage>
</organism>
<keyword evidence="1" id="KW-0175">Coiled coil</keyword>
<dbReference type="eggNOG" id="ENOG502TDE3">
    <property type="taxonomic scope" value="Eukaryota"/>
</dbReference>
<feature type="region of interest" description="Disordered" evidence="2">
    <location>
        <begin position="396"/>
        <end position="416"/>
    </location>
</feature>
<evidence type="ECO:0000313" key="3">
    <source>
        <dbReference type="EMBL" id="ETN60864.1"/>
    </source>
</evidence>
<dbReference type="HOGENOM" id="CLU_331003_0_0_1"/>
<reference evidence="3" key="3">
    <citation type="journal article" date="2013" name="Nucleic Acids Res.">
        <title>The genome of Anopheles darlingi, the main neotropical malaria vector.</title>
        <authorList>
            <person name="Marinotti O."/>
            <person name="Cerqueira G.C."/>
            <person name="de Almeida L.G."/>
            <person name="Ferro M.I."/>
            <person name="Loreto E.L."/>
            <person name="Zaha A."/>
            <person name="Teixeira S.M."/>
            <person name="Wespiser A.R."/>
            <person name="Almeida E Silva A."/>
            <person name="Schlindwein A.D."/>
            <person name="Pacheco A.C."/>
            <person name="Silva A.L."/>
            <person name="Graveley B.R."/>
            <person name="Walenz B.P."/>
            <person name="Lima Bde A."/>
            <person name="Ribeiro C.A."/>
            <person name="Nunes-Silva C.G."/>
            <person name="de Carvalho C.R."/>
            <person name="Soares C.M."/>
            <person name="de Menezes C.B."/>
            <person name="Matiolli C."/>
            <person name="Caffrey D."/>
            <person name="Araujo D.A."/>
            <person name="de Oliveira D.M."/>
            <person name="Golenbock D."/>
            <person name="Grisard E.C."/>
            <person name="Fantinatti-Garboggini F."/>
            <person name="de Carvalho F.M."/>
            <person name="Barcellos F.G."/>
            <person name="Prosdocimi F."/>
            <person name="May G."/>
            <person name="Azevedo Junior G.M."/>
            <person name="Guimaraes G.M."/>
            <person name="Goldman G.H."/>
            <person name="Padilha I.Q."/>
            <person name="Batista Jda S."/>
            <person name="Ferro J.A."/>
            <person name="Ribeiro J.M."/>
            <person name="Fietto J.L."/>
            <person name="Dabbas K.M."/>
            <person name="Cerdeira L."/>
            <person name="Agnez-Lima L.F."/>
            <person name="Brocchi M."/>
            <person name="de Carvalho M.O."/>
            <person name="Teixeira Mde M."/>
            <person name="Diniz Maia Mde M."/>
            <person name="Goldman M.H."/>
            <person name="Cruz Schneider M.P."/>
            <person name="Felipe M.S."/>
            <person name="Hungria M."/>
            <person name="Nicolas M.F."/>
            <person name="Pereira M."/>
            <person name="Montes M.A."/>
            <person name="Cantao M.E."/>
            <person name="Vincentz M."/>
            <person name="Rafael M.S."/>
            <person name="Silverman N."/>
            <person name="Stoco P.H."/>
            <person name="Souza R.C."/>
            <person name="Vicentini R."/>
            <person name="Gazzinelli R.T."/>
            <person name="Neves Rde O."/>
            <person name="Silva R."/>
            <person name="Astolfi-Filho S."/>
            <person name="Maciel T.E."/>
            <person name="Urmenyi T.P."/>
            <person name="Tadei W.P."/>
            <person name="Camargo E.P."/>
            <person name="de Vasconcelos A.T."/>
        </authorList>
    </citation>
    <scope>NUCLEOTIDE SEQUENCE</scope>
</reference>
<dbReference type="AlphaFoldDB" id="W5JDH4"/>
<evidence type="ECO:0000256" key="1">
    <source>
        <dbReference type="SAM" id="Coils"/>
    </source>
</evidence>
<dbReference type="Proteomes" id="UP000000673">
    <property type="component" value="Unassembled WGS sequence"/>
</dbReference>
<dbReference type="VEuPathDB" id="VectorBase:ADAC007499"/>
<feature type="compositionally biased region" description="Acidic residues" evidence="2">
    <location>
        <begin position="521"/>
        <end position="530"/>
    </location>
</feature>
<reference evidence="3" key="2">
    <citation type="submission" date="2010-05" db="EMBL/GenBank/DDBJ databases">
        <authorList>
            <person name="Almeida L.G."/>
            <person name="Nicolas M.F."/>
            <person name="Souza R.C."/>
            <person name="Vasconcelos A.T.R."/>
        </authorList>
    </citation>
    <scope>NUCLEOTIDE SEQUENCE</scope>
</reference>
<keyword evidence="5" id="KW-1185">Reference proteome</keyword>